<dbReference type="AlphaFoldDB" id="A0AAE9ZDV2"/>
<proteinExistence type="predicted"/>
<accession>A0AAE9ZDV2</accession>
<dbReference type="KEGG" id="tvd:SG34_032690"/>
<sequence>MNPTNPIIDRIGESDCATVQDGTTSVQASLIQERQHSTEEPGYVFVETVDGKHSDREATLRQQCRHAKEDLQALKDGAHEVLRQMANCENTPVAMKTAANFAVKRGLDFGGATAATALTMYAVGAPITSLGAVVAQAVGYSTLGAIINAAGIQPLLAWIGAIARPLTPAQRHGLELARFCTRQGMAAGCADTLIRGTEEFRTHVTNVMNDSSLTPAERDGTIKHLVKIFEASVLSATRIERVKEPKDLETRAKAERIKLLPVAQGSVLAGENDDVSQEWDIVEARVVRDAYTQETSQELYMDVDKFCAETVLEVMKEACEDGDGIISGAFKELVESVAQSLSGIETQGLVGGNPWVGAATKGLDEVLGQLKGAGYRERLNAEASARMEEMKETIRKDT</sequence>
<dbReference type="RefSeq" id="WP_053046639.1">
    <property type="nucleotide sequence ID" value="NZ_CP059734.1"/>
</dbReference>
<dbReference type="Proteomes" id="UP000032352">
    <property type="component" value="Chromosome pTvir"/>
</dbReference>
<protein>
    <submittedName>
        <fullName evidence="1">Uncharacterized protein</fullName>
    </submittedName>
</protein>
<organism evidence="1 2">
    <name type="scientific">Thalassomonas viridans</name>
    <dbReference type="NCBI Taxonomy" id="137584"/>
    <lineage>
        <taxon>Bacteria</taxon>
        <taxon>Pseudomonadati</taxon>
        <taxon>Pseudomonadota</taxon>
        <taxon>Gammaproteobacteria</taxon>
        <taxon>Alteromonadales</taxon>
        <taxon>Colwelliaceae</taxon>
        <taxon>Thalassomonas</taxon>
    </lineage>
</organism>
<name>A0AAE9ZDV2_9GAMM</name>
<evidence type="ECO:0000313" key="2">
    <source>
        <dbReference type="Proteomes" id="UP000032352"/>
    </source>
</evidence>
<dbReference type="EMBL" id="CP059734">
    <property type="protein sequence ID" value="WDE08672.1"/>
    <property type="molecule type" value="Genomic_DNA"/>
</dbReference>
<reference evidence="1 2" key="2">
    <citation type="journal article" date="2022" name="Mar. Drugs">
        <title>Bioassay-Guided Fractionation Leads to the Detection of Cholic Acid Generated by the Rare Thalassomonas sp.</title>
        <authorList>
            <person name="Pheiffer F."/>
            <person name="Schneider Y.K."/>
            <person name="Hansen E.H."/>
            <person name="Andersen J.H."/>
            <person name="Isaksson J."/>
            <person name="Busche T."/>
            <person name="R C."/>
            <person name="Kalinowski J."/>
            <person name="Zyl L.V."/>
            <person name="Trindade M."/>
        </authorList>
    </citation>
    <scope>NUCLEOTIDE SEQUENCE [LARGE SCALE GENOMIC DNA]</scope>
    <source>
        <strain evidence="1 2">XOM25</strain>
    </source>
</reference>
<evidence type="ECO:0000313" key="1">
    <source>
        <dbReference type="EMBL" id="WDE08672.1"/>
    </source>
</evidence>
<reference evidence="1 2" key="1">
    <citation type="journal article" date="2015" name="Genome Announc.">
        <title>Draft Genome Sequences of Marine Isolates of Thalassomonas viridans and Thalassomonas actiniarum.</title>
        <authorList>
            <person name="Olonade I."/>
            <person name="van Zyl L.J."/>
            <person name="Trindade M."/>
        </authorList>
    </citation>
    <scope>NUCLEOTIDE SEQUENCE [LARGE SCALE GENOMIC DNA]</scope>
    <source>
        <strain evidence="1 2">XOM25</strain>
    </source>
</reference>
<gene>
    <name evidence="1" type="ORF">SG34_032690</name>
</gene>
<keyword evidence="2" id="KW-1185">Reference proteome</keyword>